<evidence type="ECO:0000313" key="2">
    <source>
        <dbReference type="EMBL" id="SMQ13381.1"/>
    </source>
</evidence>
<sequence length="37" mass="4240">MKNSLLLTSVWVRLLIAFVVLSLLWGIYFWATAEVSV</sequence>
<reference evidence="3 4" key="2">
    <citation type="submission" date="2017-06" db="EMBL/GenBank/DDBJ databases">
        <authorList>
            <person name="Kim H.J."/>
            <person name="Triplett B.A."/>
        </authorList>
    </citation>
    <scope>NUCLEOTIDE SEQUENCE [LARGE SCALE GENOMIC DNA]</scope>
    <source>
        <strain evidence="3">Kingella_eburonensis</strain>
    </source>
</reference>
<gene>
    <name evidence="3" type="ORF">KEBURONENSIS_00424</name>
    <name evidence="2" type="ORF">KEBURONENSIS_00520</name>
</gene>
<name>A0A238TG02_9NEIS</name>
<protein>
    <submittedName>
        <fullName evidence="3">Uncharacterized protein</fullName>
    </submittedName>
</protein>
<feature type="transmembrane region" description="Helical" evidence="1">
    <location>
        <begin position="12"/>
        <end position="31"/>
    </location>
</feature>
<reference evidence="2" key="1">
    <citation type="submission" date="2017-05" db="EMBL/GenBank/DDBJ databases">
        <authorList>
            <person name="Song R."/>
            <person name="Chenine A.L."/>
            <person name="Ruprecht R.M."/>
        </authorList>
    </citation>
    <scope>NUCLEOTIDE SEQUENCE</scope>
    <source>
        <strain evidence="2">Kingella_eburonensis</strain>
    </source>
</reference>
<dbReference type="Proteomes" id="UP000215450">
    <property type="component" value="Unassembled WGS sequence"/>
</dbReference>
<dbReference type="EMBL" id="FXUV01000063">
    <property type="protein sequence ID" value="SMQ13381.1"/>
    <property type="molecule type" value="Genomic_DNA"/>
</dbReference>
<evidence type="ECO:0000256" key="1">
    <source>
        <dbReference type="SAM" id="Phobius"/>
    </source>
</evidence>
<dbReference type="AlphaFoldDB" id="A0A238TG02"/>
<evidence type="ECO:0000313" key="3">
    <source>
        <dbReference type="EMBL" id="SNB81127.1"/>
    </source>
</evidence>
<evidence type="ECO:0000313" key="4">
    <source>
        <dbReference type="Proteomes" id="UP000215450"/>
    </source>
</evidence>
<keyword evidence="1" id="KW-0812">Transmembrane</keyword>
<keyword evidence="4" id="KW-1185">Reference proteome</keyword>
<keyword evidence="1" id="KW-1133">Transmembrane helix</keyword>
<dbReference type="STRING" id="1522312.GCA_900177895_01859"/>
<accession>A0A238TG02</accession>
<proteinExistence type="predicted"/>
<organism evidence="3 4">
    <name type="scientific">Kingella negevensis</name>
    <dbReference type="NCBI Taxonomy" id="1522312"/>
    <lineage>
        <taxon>Bacteria</taxon>
        <taxon>Pseudomonadati</taxon>
        <taxon>Pseudomonadota</taxon>
        <taxon>Betaproteobacteria</taxon>
        <taxon>Neisseriales</taxon>
        <taxon>Neisseriaceae</taxon>
        <taxon>Kingella</taxon>
    </lineage>
</organism>
<keyword evidence="1" id="KW-0472">Membrane</keyword>
<dbReference type="EMBL" id="FXUV02000054">
    <property type="protein sequence ID" value="SNB81127.1"/>
    <property type="molecule type" value="Genomic_DNA"/>
</dbReference>